<name>A0A067ER84_CITSI</name>
<keyword evidence="2" id="KW-1185">Reference proteome</keyword>
<dbReference type="EMBL" id="KK784974">
    <property type="protein sequence ID" value="KDO56400.1"/>
    <property type="molecule type" value="Genomic_DNA"/>
</dbReference>
<accession>A0A067ER84</accession>
<evidence type="ECO:0000313" key="2">
    <source>
        <dbReference type="Proteomes" id="UP000027120"/>
    </source>
</evidence>
<protein>
    <submittedName>
        <fullName evidence="1">Uncharacterized protein</fullName>
    </submittedName>
</protein>
<dbReference type="PANTHER" id="PTHR47481:SF22">
    <property type="entry name" value="RETROTRANSPOSON GAG DOMAIN-CONTAINING PROTEIN"/>
    <property type="match status" value="1"/>
</dbReference>
<feature type="non-terminal residue" evidence="1">
    <location>
        <position position="141"/>
    </location>
</feature>
<dbReference type="SMR" id="A0A067ER84"/>
<organism evidence="1 2">
    <name type="scientific">Citrus sinensis</name>
    <name type="common">Sweet orange</name>
    <name type="synonym">Citrus aurantium var. sinensis</name>
    <dbReference type="NCBI Taxonomy" id="2711"/>
    <lineage>
        <taxon>Eukaryota</taxon>
        <taxon>Viridiplantae</taxon>
        <taxon>Streptophyta</taxon>
        <taxon>Embryophyta</taxon>
        <taxon>Tracheophyta</taxon>
        <taxon>Spermatophyta</taxon>
        <taxon>Magnoliopsida</taxon>
        <taxon>eudicotyledons</taxon>
        <taxon>Gunneridae</taxon>
        <taxon>Pentapetalae</taxon>
        <taxon>rosids</taxon>
        <taxon>malvids</taxon>
        <taxon>Sapindales</taxon>
        <taxon>Rutaceae</taxon>
        <taxon>Aurantioideae</taxon>
        <taxon>Citrus</taxon>
    </lineage>
</organism>
<proteinExistence type="predicted"/>
<dbReference type="Proteomes" id="UP000027120">
    <property type="component" value="Unassembled WGS sequence"/>
</dbReference>
<reference evidence="1 2" key="1">
    <citation type="submission" date="2014-04" db="EMBL/GenBank/DDBJ databases">
        <authorList>
            <consortium name="International Citrus Genome Consortium"/>
            <person name="Gmitter F."/>
            <person name="Chen C."/>
            <person name="Farmerie W."/>
            <person name="Harkins T."/>
            <person name="Desany B."/>
            <person name="Mohiuddin M."/>
            <person name="Kodira C."/>
            <person name="Borodovsky M."/>
            <person name="Lomsadze A."/>
            <person name="Burns P."/>
            <person name="Jenkins J."/>
            <person name="Prochnik S."/>
            <person name="Shu S."/>
            <person name="Chapman J."/>
            <person name="Pitluck S."/>
            <person name="Schmutz J."/>
            <person name="Rokhsar D."/>
        </authorList>
    </citation>
    <scope>NUCLEOTIDE SEQUENCE</scope>
</reference>
<dbReference type="Pfam" id="PF14223">
    <property type="entry name" value="Retrotran_gag_2"/>
    <property type="match status" value="1"/>
</dbReference>
<gene>
    <name evidence="1" type="ORF">CISIN_1g037747mg</name>
</gene>
<dbReference type="AlphaFoldDB" id="A0A067ER84"/>
<evidence type="ECO:0000313" key="1">
    <source>
        <dbReference type="EMBL" id="KDO56400.1"/>
    </source>
</evidence>
<dbReference type="PANTHER" id="PTHR47481">
    <property type="match status" value="1"/>
</dbReference>
<sequence length="141" mass="16251">MISKIFRRNISLYNDYLANTSFFHAINAAAQLPIRLTPNNCFNWRVRKSKSRVFTLKECLTGPHGENQTIADYLNNLLSIADELTLFDSPIIDDDISVQMVNNIGKELKEIIGGARTRETSVTFDELYDKLVDFQEYLKRD</sequence>